<dbReference type="EMBL" id="JAJEQM010000003">
    <property type="protein sequence ID" value="MCC2209794.1"/>
    <property type="molecule type" value="Genomic_DNA"/>
</dbReference>
<sequence length="278" mass="31866">MKKILFFIPILTLMFNTVFAMPTKTNDEIIADYPFTNRVNELSVSEKQEITKTLTACADVMRFNIRNYNYDKLFKYVLYTHKNFQILTDIPADTGNSSNLGYNNVTLVNSDYIDYIMTRVFRITPEKPPVNELLERGFCYNDGYYYYIGGFGVYFATKIVDIKGVYDIGGGVTFVVFGDIYYEGDTRTPEYSFAILQNTENGYSLMRLGMGEDLPTSDEVRLYSPFKTYNEMNWNINNVDNNNDDFVKSYISIPILLLVISLGLIGLTACIAALVKRK</sequence>
<dbReference type="RefSeq" id="WP_308455905.1">
    <property type="nucleotide sequence ID" value="NZ_JAJEQM010000003.1"/>
</dbReference>
<reference evidence="3 4" key="1">
    <citation type="submission" date="2021-10" db="EMBL/GenBank/DDBJ databases">
        <title>Anaerobic single-cell dispensing facilitates the cultivation of human gut bacteria.</title>
        <authorList>
            <person name="Afrizal A."/>
        </authorList>
    </citation>
    <scope>NUCLEOTIDE SEQUENCE [LARGE SCALE GENOMIC DNA]</scope>
    <source>
        <strain evidence="3 4">CLA-AA-H232</strain>
    </source>
</reference>
<keyword evidence="1" id="KW-1133">Transmembrane helix</keyword>
<feature type="signal peptide" evidence="2">
    <location>
        <begin position="1"/>
        <end position="20"/>
    </location>
</feature>
<protein>
    <submittedName>
        <fullName evidence="3">Uncharacterized protein</fullName>
    </submittedName>
</protein>
<comment type="caution">
    <text evidence="3">The sequence shown here is derived from an EMBL/GenBank/DDBJ whole genome shotgun (WGS) entry which is preliminary data.</text>
</comment>
<evidence type="ECO:0000313" key="3">
    <source>
        <dbReference type="EMBL" id="MCC2209794.1"/>
    </source>
</evidence>
<keyword evidence="4" id="KW-1185">Reference proteome</keyword>
<evidence type="ECO:0000256" key="1">
    <source>
        <dbReference type="SAM" id="Phobius"/>
    </source>
</evidence>
<accession>A0AAE3DXF7</accession>
<proteinExistence type="predicted"/>
<dbReference type="Proteomes" id="UP001198242">
    <property type="component" value="Unassembled WGS sequence"/>
</dbReference>
<keyword evidence="1" id="KW-0812">Transmembrane</keyword>
<evidence type="ECO:0000313" key="4">
    <source>
        <dbReference type="Proteomes" id="UP001198242"/>
    </source>
</evidence>
<dbReference type="AlphaFoldDB" id="A0AAE3DXF7"/>
<organism evidence="3 4">
    <name type="scientific">Hominilimicola fabiformis</name>
    <dbReference type="NCBI Taxonomy" id="2885356"/>
    <lineage>
        <taxon>Bacteria</taxon>
        <taxon>Bacillati</taxon>
        <taxon>Bacillota</taxon>
        <taxon>Clostridia</taxon>
        <taxon>Eubacteriales</taxon>
        <taxon>Oscillospiraceae</taxon>
        <taxon>Hominilimicola</taxon>
    </lineage>
</organism>
<evidence type="ECO:0000256" key="2">
    <source>
        <dbReference type="SAM" id="SignalP"/>
    </source>
</evidence>
<name>A0AAE3DXF7_9FIRM</name>
<gene>
    <name evidence="3" type="ORF">LKE05_03155</name>
</gene>
<keyword evidence="1" id="KW-0472">Membrane</keyword>
<keyword evidence="2" id="KW-0732">Signal</keyword>
<feature type="transmembrane region" description="Helical" evidence="1">
    <location>
        <begin position="250"/>
        <end position="275"/>
    </location>
</feature>
<feature type="chain" id="PRO_5042184656" evidence="2">
    <location>
        <begin position="21"/>
        <end position="278"/>
    </location>
</feature>